<comment type="pathway">
    <text evidence="10">Carbohydrate degradation.</text>
</comment>
<evidence type="ECO:0000256" key="9">
    <source>
        <dbReference type="ARBA" id="ARBA00023235"/>
    </source>
</evidence>
<feature type="binding site" evidence="10 14">
    <location>
        <begin position="141"/>
        <end position="144"/>
    </location>
    <ligand>
        <name>substrate</name>
    </ligand>
</feature>
<evidence type="ECO:0000256" key="1">
    <source>
        <dbReference type="ARBA" id="ARBA00001782"/>
    </source>
</evidence>
<sequence length="219" mass="24216">MMKLAPSILSADFGKLYDDVKKVEEAGADFLHIDIMDGHFVPNISIGPLVVESLRNRCNLIFDVHLMIENPDNYIPQFVKAGADIISVHVEACRHLHRTIQNIKSLGVSPGVVLNPATPLETIEYIIEDVDLILLMSVNPGFGGQKFIENTLFKIEKLRKIIDNKNLKIDIEVDGGINLNNVKKVIDAGANVIVAGSAIFESDDVSKTVENFKKLGEQR</sequence>
<feature type="binding site" evidence="10 13">
    <location>
        <position position="65"/>
    </location>
    <ligand>
        <name>a divalent metal cation</name>
        <dbReference type="ChEBI" id="CHEBI:60240"/>
    </ligand>
</feature>
<evidence type="ECO:0000256" key="7">
    <source>
        <dbReference type="ARBA" id="ARBA00013188"/>
    </source>
</evidence>
<dbReference type="AlphaFoldDB" id="A0A1T4XS21"/>
<keyword evidence="13" id="KW-0464">Manganese</keyword>
<dbReference type="InterPro" id="IPR000056">
    <property type="entry name" value="Ribul_P_3_epim-like"/>
</dbReference>
<organism evidence="15 16">
    <name type="scientific">Caloramator quimbayensis</name>
    <dbReference type="NCBI Taxonomy" id="1147123"/>
    <lineage>
        <taxon>Bacteria</taxon>
        <taxon>Bacillati</taxon>
        <taxon>Bacillota</taxon>
        <taxon>Clostridia</taxon>
        <taxon>Eubacteriales</taxon>
        <taxon>Clostridiaceae</taxon>
        <taxon>Caloramator</taxon>
    </lineage>
</organism>
<keyword evidence="10 11" id="KW-0119">Carbohydrate metabolism</keyword>
<proteinExistence type="inferred from homology"/>
<dbReference type="NCBIfam" id="NF004076">
    <property type="entry name" value="PRK05581.1-4"/>
    <property type="match status" value="1"/>
</dbReference>
<feature type="binding site" evidence="10 14">
    <location>
        <begin position="196"/>
        <end position="197"/>
    </location>
    <ligand>
        <name>substrate</name>
    </ligand>
</feature>
<dbReference type="InterPro" id="IPR011060">
    <property type="entry name" value="RibuloseP-bd_barrel"/>
</dbReference>
<feature type="binding site" evidence="10">
    <location>
        <begin position="174"/>
        <end position="176"/>
    </location>
    <ligand>
        <name>substrate</name>
    </ligand>
</feature>
<evidence type="ECO:0000256" key="11">
    <source>
        <dbReference type="PIRNR" id="PIRNR001461"/>
    </source>
</evidence>
<dbReference type="Gene3D" id="3.20.20.70">
    <property type="entry name" value="Aldolase class I"/>
    <property type="match status" value="1"/>
</dbReference>
<evidence type="ECO:0000256" key="3">
    <source>
        <dbReference type="ARBA" id="ARBA00001941"/>
    </source>
</evidence>
<dbReference type="EC" id="5.1.3.1" evidence="7 10"/>
<dbReference type="InterPro" id="IPR013785">
    <property type="entry name" value="Aldolase_TIM"/>
</dbReference>
<comment type="cofactor">
    <cofactor evidence="10 13">
        <name>a divalent metal cation</name>
        <dbReference type="ChEBI" id="CHEBI:60240"/>
    </cofactor>
    <text evidence="10 13">Binds 1 divalent metal cation per subunit.</text>
</comment>
<accession>A0A1T4XS21</accession>
<dbReference type="STRING" id="1147123.SAMN05443428_11248"/>
<evidence type="ECO:0000256" key="13">
    <source>
        <dbReference type="PIRSR" id="PIRSR001461-2"/>
    </source>
</evidence>
<reference evidence="16" key="1">
    <citation type="submission" date="2017-02" db="EMBL/GenBank/DDBJ databases">
        <authorList>
            <person name="Varghese N."/>
            <person name="Submissions S."/>
        </authorList>
    </citation>
    <scope>NUCLEOTIDE SEQUENCE [LARGE SCALE GENOMIC DNA]</scope>
    <source>
        <strain evidence="16">USBA 833</strain>
    </source>
</reference>
<evidence type="ECO:0000313" key="16">
    <source>
        <dbReference type="Proteomes" id="UP000190105"/>
    </source>
</evidence>
<name>A0A1T4XS21_9CLOT</name>
<feature type="binding site" evidence="14">
    <location>
        <position position="176"/>
    </location>
    <ligand>
        <name>substrate</name>
    </ligand>
</feature>
<dbReference type="Pfam" id="PF00834">
    <property type="entry name" value="Ribul_P_3_epim"/>
    <property type="match status" value="1"/>
</dbReference>
<dbReference type="PANTHER" id="PTHR11749">
    <property type="entry name" value="RIBULOSE-5-PHOSPHATE-3-EPIMERASE"/>
    <property type="match status" value="1"/>
</dbReference>
<evidence type="ECO:0000256" key="2">
    <source>
        <dbReference type="ARBA" id="ARBA00001936"/>
    </source>
</evidence>
<comment type="function">
    <text evidence="10">Catalyzes the reversible epimerization of D-ribulose 5-phosphate to D-xylulose 5-phosphate.</text>
</comment>
<feature type="active site" description="Proton acceptor" evidence="10 12">
    <location>
        <position position="34"/>
    </location>
</feature>
<evidence type="ECO:0000256" key="8">
    <source>
        <dbReference type="ARBA" id="ARBA00022723"/>
    </source>
</evidence>
<dbReference type="GO" id="GO:0004750">
    <property type="term" value="F:D-ribulose-phosphate 3-epimerase activity"/>
    <property type="evidence" value="ECO:0007669"/>
    <property type="project" value="UniProtKB-UniRule"/>
</dbReference>
<feature type="binding site" evidence="10 13">
    <location>
        <position position="32"/>
    </location>
    <ligand>
        <name>a divalent metal cation</name>
        <dbReference type="ChEBI" id="CHEBI:60240"/>
    </ligand>
</feature>
<dbReference type="FunFam" id="3.20.20.70:FF:000004">
    <property type="entry name" value="Ribulose-phosphate 3-epimerase"/>
    <property type="match status" value="1"/>
</dbReference>
<dbReference type="CDD" id="cd00429">
    <property type="entry name" value="RPE"/>
    <property type="match status" value="1"/>
</dbReference>
<evidence type="ECO:0000256" key="10">
    <source>
        <dbReference type="HAMAP-Rule" id="MF_02227"/>
    </source>
</evidence>
<evidence type="ECO:0000256" key="4">
    <source>
        <dbReference type="ARBA" id="ARBA00001947"/>
    </source>
</evidence>
<dbReference type="Proteomes" id="UP000190105">
    <property type="component" value="Unassembled WGS sequence"/>
</dbReference>
<comment type="cofactor">
    <cofactor evidence="2">
        <name>Mn(2+)</name>
        <dbReference type="ChEBI" id="CHEBI:29035"/>
    </cofactor>
</comment>
<comment type="catalytic activity">
    <reaction evidence="1 10 11">
        <text>D-ribulose 5-phosphate = D-xylulose 5-phosphate</text>
        <dbReference type="Rhea" id="RHEA:13677"/>
        <dbReference type="ChEBI" id="CHEBI:57737"/>
        <dbReference type="ChEBI" id="CHEBI:58121"/>
        <dbReference type="EC" id="5.1.3.1"/>
    </reaction>
</comment>
<dbReference type="EMBL" id="FUYH01000012">
    <property type="protein sequence ID" value="SKA92362.1"/>
    <property type="molecule type" value="Genomic_DNA"/>
</dbReference>
<keyword evidence="13" id="KW-0170">Cobalt</keyword>
<dbReference type="PIRSF" id="PIRSF001461">
    <property type="entry name" value="RPE"/>
    <property type="match status" value="1"/>
</dbReference>
<evidence type="ECO:0000256" key="6">
    <source>
        <dbReference type="ARBA" id="ARBA00009541"/>
    </source>
</evidence>
<comment type="cofactor">
    <cofactor evidence="4">
        <name>Zn(2+)</name>
        <dbReference type="ChEBI" id="CHEBI:29105"/>
    </cofactor>
</comment>
<evidence type="ECO:0000313" key="15">
    <source>
        <dbReference type="EMBL" id="SKA92362.1"/>
    </source>
</evidence>
<dbReference type="SUPFAM" id="SSF51366">
    <property type="entry name" value="Ribulose-phoshate binding barrel"/>
    <property type="match status" value="1"/>
</dbReference>
<feature type="binding site" evidence="10 13">
    <location>
        <position position="174"/>
    </location>
    <ligand>
        <name>a divalent metal cation</name>
        <dbReference type="ChEBI" id="CHEBI:60240"/>
    </ligand>
</feature>
<keyword evidence="9 10" id="KW-0413">Isomerase</keyword>
<protein>
    <recommendedName>
        <fullName evidence="7 10">Ribulose-phosphate 3-epimerase</fullName>
        <ecNumber evidence="7 10">5.1.3.1</ecNumber>
    </recommendedName>
</protein>
<gene>
    <name evidence="10" type="primary">rpe</name>
    <name evidence="15" type="ORF">SAMN05443428_11248</name>
</gene>
<dbReference type="GO" id="GO:0019323">
    <property type="term" value="P:pentose catabolic process"/>
    <property type="evidence" value="ECO:0007669"/>
    <property type="project" value="UniProtKB-UniRule"/>
</dbReference>
<keyword evidence="13" id="KW-0862">Zinc</keyword>
<dbReference type="GO" id="GO:0005737">
    <property type="term" value="C:cytoplasm"/>
    <property type="evidence" value="ECO:0007669"/>
    <property type="project" value="UniProtKB-ARBA"/>
</dbReference>
<keyword evidence="8 10" id="KW-0479">Metal-binding</keyword>
<comment type="similarity">
    <text evidence="6 10 11">Belongs to the ribulose-phosphate 3-epimerase family.</text>
</comment>
<dbReference type="PROSITE" id="PS01085">
    <property type="entry name" value="RIBUL_P_3_EPIMER_1"/>
    <property type="match status" value="1"/>
</dbReference>
<dbReference type="HAMAP" id="MF_02227">
    <property type="entry name" value="RPE"/>
    <property type="match status" value="1"/>
</dbReference>
<feature type="binding site" evidence="10 14">
    <location>
        <position position="65"/>
    </location>
    <ligand>
        <name>substrate</name>
    </ligand>
</feature>
<keyword evidence="16" id="KW-1185">Reference proteome</keyword>
<evidence type="ECO:0000256" key="12">
    <source>
        <dbReference type="PIRSR" id="PIRSR001461-1"/>
    </source>
</evidence>
<comment type="cofactor">
    <cofactor evidence="5">
        <name>Fe(2+)</name>
        <dbReference type="ChEBI" id="CHEBI:29033"/>
    </cofactor>
</comment>
<feature type="binding site" evidence="10 14">
    <location>
        <position position="7"/>
    </location>
    <ligand>
        <name>substrate</name>
    </ligand>
</feature>
<evidence type="ECO:0000256" key="5">
    <source>
        <dbReference type="ARBA" id="ARBA00001954"/>
    </source>
</evidence>
<comment type="cofactor">
    <cofactor evidence="3">
        <name>Co(2+)</name>
        <dbReference type="ChEBI" id="CHEBI:48828"/>
    </cofactor>
</comment>
<dbReference type="GO" id="GO:0006098">
    <property type="term" value="P:pentose-phosphate shunt"/>
    <property type="evidence" value="ECO:0007669"/>
    <property type="project" value="UniProtKB-UniRule"/>
</dbReference>
<dbReference type="OrthoDB" id="1645589at2"/>
<dbReference type="NCBIfam" id="TIGR01163">
    <property type="entry name" value="rpe"/>
    <property type="match status" value="1"/>
</dbReference>
<evidence type="ECO:0000256" key="14">
    <source>
        <dbReference type="PIRSR" id="PIRSR001461-3"/>
    </source>
</evidence>
<dbReference type="PROSITE" id="PS01086">
    <property type="entry name" value="RIBUL_P_3_EPIMER_2"/>
    <property type="match status" value="1"/>
</dbReference>
<dbReference type="InterPro" id="IPR026019">
    <property type="entry name" value="Ribul_P_3_epim"/>
</dbReference>
<dbReference type="RefSeq" id="WP_143287262.1">
    <property type="nucleotide sequence ID" value="NZ_FUYH01000012.1"/>
</dbReference>
<feature type="active site" description="Proton donor" evidence="10 12">
    <location>
        <position position="174"/>
    </location>
</feature>
<feature type="binding site" evidence="10 13">
    <location>
        <position position="34"/>
    </location>
    <ligand>
        <name>a divalent metal cation</name>
        <dbReference type="ChEBI" id="CHEBI:60240"/>
    </ligand>
</feature>
<dbReference type="GO" id="GO:0046872">
    <property type="term" value="F:metal ion binding"/>
    <property type="evidence" value="ECO:0007669"/>
    <property type="project" value="UniProtKB-UniRule"/>
</dbReference>